<evidence type="ECO:0000313" key="2">
    <source>
        <dbReference type="Proteomes" id="UP000240572"/>
    </source>
</evidence>
<accession>A0A2P8CT40</accession>
<protein>
    <submittedName>
        <fullName evidence="1">Uncharacterized protein</fullName>
    </submittedName>
</protein>
<organism evidence="1 2">
    <name type="scientific">Taibaiella chishuiensis</name>
    <dbReference type="NCBI Taxonomy" id="1434707"/>
    <lineage>
        <taxon>Bacteria</taxon>
        <taxon>Pseudomonadati</taxon>
        <taxon>Bacteroidota</taxon>
        <taxon>Chitinophagia</taxon>
        <taxon>Chitinophagales</taxon>
        <taxon>Chitinophagaceae</taxon>
        <taxon>Taibaiella</taxon>
    </lineage>
</organism>
<sequence>MCVWYKTCNSKRIALFFVFKIGMAGKTKFMQNEKLDWFRLERPTATKFKNKRMYLVKKDESYTANTTCRSDFPISCIVTFRYKRKRGKFWAADNKNKLRLLEAGFIKMLTGREHTLITAIVAVPESCRCLFYTRNIKDLILCIQCLRLSFRRYFFITCFEPDSLWEIYDAL</sequence>
<evidence type="ECO:0000313" key="1">
    <source>
        <dbReference type="EMBL" id="PSK88133.1"/>
    </source>
</evidence>
<name>A0A2P8CT40_9BACT</name>
<dbReference type="EMBL" id="PYGD01000015">
    <property type="protein sequence ID" value="PSK88133.1"/>
    <property type="molecule type" value="Genomic_DNA"/>
</dbReference>
<reference evidence="1 2" key="1">
    <citation type="submission" date="2018-03" db="EMBL/GenBank/DDBJ databases">
        <title>Genomic Encyclopedia of Type Strains, Phase III (KMG-III): the genomes of soil and plant-associated and newly described type strains.</title>
        <authorList>
            <person name="Whitman W."/>
        </authorList>
    </citation>
    <scope>NUCLEOTIDE SEQUENCE [LARGE SCALE GENOMIC DNA]</scope>
    <source>
        <strain evidence="1 2">CGMCC 1.12700</strain>
    </source>
</reference>
<gene>
    <name evidence="1" type="ORF">B0I18_11527</name>
</gene>
<dbReference type="Proteomes" id="UP000240572">
    <property type="component" value="Unassembled WGS sequence"/>
</dbReference>
<keyword evidence="2" id="KW-1185">Reference proteome</keyword>
<comment type="caution">
    <text evidence="1">The sequence shown here is derived from an EMBL/GenBank/DDBJ whole genome shotgun (WGS) entry which is preliminary data.</text>
</comment>
<dbReference type="AlphaFoldDB" id="A0A2P8CT40"/>
<proteinExistence type="predicted"/>